<feature type="signal peptide" evidence="4">
    <location>
        <begin position="1"/>
        <end position="22"/>
    </location>
</feature>
<keyword evidence="1 4" id="KW-0732">Signal</keyword>
<dbReference type="InterPro" id="IPR007110">
    <property type="entry name" value="Ig-like_dom"/>
</dbReference>
<organism evidence="6 7">
    <name type="scientific">Channa striata</name>
    <name type="common">Snakehead murrel</name>
    <name type="synonym">Ophicephalus striatus</name>
    <dbReference type="NCBI Taxonomy" id="64152"/>
    <lineage>
        <taxon>Eukaryota</taxon>
        <taxon>Metazoa</taxon>
        <taxon>Chordata</taxon>
        <taxon>Craniata</taxon>
        <taxon>Vertebrata</taxon>
        <taxon>Euteleostomi</taxon>
        <taxon>Actinopterygii</taxon>
        <taxon>Neopterygii</taxon>
        <taxon>Teleostei</taxon>
        <taxon>Neoteleostei</taxon>
        <taxon>Acanthomorphata</taxon>
        <taxon>Anabantaria</taxon>
        <taxon>Anabantiformes</taxon>
        <taxon>Channoidei</taxon>
        <taxon>Channidae</taxon>
        <taxon>Channa</taxon>
    </lineage>
</organism>
<dbReference type="EMBL" id="JAUPFM010000016">
    <property type="protein sequence ID" value="KAK2826651.1"/>
    <property type="molecule type" value="Genomic_DNA"/>
</dbReference>
<dbReference type="GO" id="GO:0007166">
    <property type="term" value="P:cell surface receptor signaling pathway"/>
    <property type="evidence" value="ECO:0007669"/>
    <property type="project" value="TreeGrafter"/>
</dbReference>
<dbReference type="Proteomes" id="UP001187415">
    <property type="component" value="Unassembled WGS sequence"/>
</dbReference>
<evidence type="ECO:0000313" key="7">
    <source>
        <dbReference type="Proteomes" id="UP001187415"/>
    </source>
</evidence>
<dbReference type="GO" id="GO:0002376">
    <property type="term" value="P:immune system process"/>
    <property type="evidence" value="ECO:0007669"/>
    <property type="project" value="UniProtKB-KW"/>
</dbReference>
<comment type="caution">
    <text evidence="6">The sequence shown here is derived from an EMBL/GenBank/DDBJ whole genome shotgun (WGS) entry which is preliminary data.</text>
</comment>
<evidence type="ECO:0000256" key="3">
    <source>
        <dbReference type="SAM" id="MobiDB-lite"/>
    </source>
</evidence>
<dbReference type="AlphaFoldDB" id="A0AA88LYH9"/>
<dbReference type="Gene3D" id="2.60.40.10">
    <property type="entry name" value="Immunoglobulins"/>
    <property type="match status" value="1"/>
</dbReference>
<feature type="chain" id="PRO_5041718450" description="Ig-like domain-containing protein" evidence="4">
    <location>
        <begin position="23"/>
        <end position="144"/>
    </location>
</feature>
<feature type="domain" description="Ig-like" evidence="5">
    <location>
        <begin position="17"/>
        <end position="132"/>
    </location>
</feature>
<feature type="region of interest" description="Disordered" evidence="3">
    <location>
        <begin position="125"/>
        <end position="144"/>
    </location>
</feature>
<evidence type="ECO:0000256" key="1">
    <source>
        <dbReference type="ARBA" id="ARBA00022729"/>
    </source>
</evidence>
<accession>A0AA88LYH9</accession>
<evidence type="ECO:0000259" key="5">
    <source>
        <dbReference type="PROSITE" id="PS50835"/>
    </source>
</evidence>
<gene>
    <name evidence="6" type="ORF">Q5P01_020865</name>
</gene>
<dbReference type="SUPFAM" id="SSF48726">
    <property type="entry name" value="Immunoglobulin"/>
    <property type="match status" value="1"/>
</dbReference>
<dbReference type="PROSITE" id="PS50835">
    <property type="entry name" value="IG_LIKE"/>
    <property type="match status" value="1"/>
</dbReference>
<evidence type="ECO:0000256" key="4">
    <source>
        <dbReference type="SAM" id="SignalP"/>
    </source>
</evidence>
<evidence type="ECO:0000313" key="6">
    <source>
        <dbReference type="EMBL" id="KAK2826651.1"/>
    </source>
</evidence>
<keyword evidence="7" id="KW-1185">Reference proteome</keyword>
<sequence>MNKLHLVTLSVFLLWTPGFIKGNDVTQTDTLWKHEAEDATMQCNHTKGDLYYQMYWYRQLPGETMELIAFTSTAKQEHDFGKFDKDKFAATKTEAETGTFTVKRVEPKDEALYFCAVAYHSDTDTCGSSTKTPAHSSHNSNQHR</sequence>
<dbReference type="InterPro" id="IPR036179">
    <property type="entry name" value="Ig-like_dom_sf"/>
</dbReference>
<reference evidence="6" key="1">
    <citation type="submission" date="2023-07" db="EMBL/GenBank/DDBJ databases">
        <title>Chromosome-level Genome Assembly of Striped Snakehead (Channa striata).</title>
        <authorList>
            <person name="Liu H."/>
        </authorList>
    </citation>
    <scope>NUCLEOTIDE SEQUENCE</scope>
    <source>
        <strain evidence="6">Gz</strain>
        <tissue evidence="6">Muscle</tissue>
    </source>
</reference>
<dbReference type="InterPro" id="IPR013106">
    <property type="entry name" value="Ig_V-set"/>
</dbReference>
<dbReference type="PANTHER" id="PTHR23268">
    <property type="entry name" value="T-CELL RECEPTOR BETA CHAIN"/>
    <property type="match status" value="1"/>
</dbReference>
<dbReference type="InterPro" id="IPR013783">
    <property type="entry name" value="Ig-like_fold"/>
</dbReference>
<name>A0AA88LYH9_CHASR</name>
<dbReference type="PANTHER" id="PTHR23268:SF102">
    <property type="entry name" value="IMMUNOGLOBULIN V-SET DOMAIN-CONTAINING PROTEIN"/>
    <property type="match status" value="1"/>
</dbReference>
<dbReference type="InterPro" id="IPR050413">
    <property type="entry name" value="TCR_beta_variable"/>
</dbReference>
<dbReference type="GO" id="GO:0005886">
    <property type="term" value="C:plasma membrane"/>
    <property type="evidence" value="ECO:0007669"/>
    <property type="project" value="TreeGrafter"/>
</dbReference>
<dbReference type="Pfam" id="PF07686">
    <property type="entry name" value="V-set"/>
    <property type="match status" value="1"/>
</dbReference>
<proteinExistence type="predicted"/>
<dbReference type="SMART" id="SM00406">
    <property type="entry name" value="IGv"/>
    <property type="match status" value="1"/>
</dbReference>
<protein>
    <recommendedName>
        <fullName evidence="5">Ig-like domain-containing protein</fullName>
    </recommendedName>
</protein>
<evidence type="ECO:0000256" key="2">
    <source>
        <dbReference type="ARBA" id="ARBA00022859"/>
    </source>
</evidence>
<keyword evidence="2" id="KW-0391">Immunity</keyword>